<dbReference type="InterPro" id="IPR001940">
    <property type="entry name" value="Peptidase_S1C"/>
</dbReference>
<evidence type="ECO:0000256" key="5">
    <source>
        <dbReference type="SAM" id="Phobius"/>
    </source>
</evidence>
<dbReference type="PANTHER" id="PTHR43343:SF3">
    <property type="entry name" value="PROTEASE DO-LIKE 8, CHLOROPLASTIC"/>
    <property type="match status" value="1"/>
</dbReference>
<dbReference type="InterPro" id="IPR036034">
    <property type="entry name" value="PDZ_sf"/>
</dbReference>
<evidence type="ECO:0000313" key="7">
    <source>
        <dbReference type="EMBL" id="QHN42512.1"/>
    </source>
</evidence>
<name>A0A857MLM7_9BACT</name>
<dbReference type="Gene3D" id="2.30.42.10">
    <property type="match status" value="1"/>
</dbReference>
<keyword evidence="8" id="KW-1185">Reference proteome</keyword>
<dbReference type="GO" id="GO:0004252">
    <property type="term" value="F:serine-type endopeptidase activity"/>
    <property type="evidence" value="ECO:0007669"/>
    <property type="project" value="InterPro"/>
</dbReference>
<keyword evidence="5" id="KW-0472">Membrane</keyword>
<keyword evidence="2" id="KW-0645">Protease</keyword>
<feature type="region of interest" description="Disordered" evidence="4">
    <location>
        <begin position="404"/>
        <end position="432"/>
    </location>
</feature>
<dbReference type="Pfam" id="PF13365">
    <property type="entry name" value="Trypsin_2"/>
    <property type="match status" value="1"/>
</dbReference>
<dbReference type="Proteomes" id="UP001059824">
    <property type="component" value="Chromosome"/>
</dbReference>
<dbReference type="SUPFAM" id="SSF50156">
    <property type="entry name" value="PDZ domain-like"/>
    <property type="match status" value="1"/>
</dbReference>
<evidence type="ECO:0000259" key="6">
    <source>
        <dbReference type="SMART" id="SM00228"/>
    </source>
</evidence>
<dbReference type="KEGG" id="mama:GII36_01450"/>
<feature type="region of interest" description="Disordered" evidence="4">
    <location>
        <begin position="1"/>
        <end position="39"/>
    </location>
</feature>
<gene>
    <name evidence="7" type="ORF">GII36_01450</name>
</gene>
<feature type="transmembrane region" description="Helical" evidence="5">
    <location>
        <begin position="43"/>
        <end position="64"/>
    </location>
</feature>
<dbReference type="RefSeq" id="WP_260763883.1">
    <property type="nucleotide sequence ID" value="NZ_CP045921.1"/>
</dbReference>
<dbReference type="SUPFAM" id="SSF50494">
    <property type="entry name" value="Trypsin-like serine proteases"/>
    <property type="match status" value="1"/>
</dbReference>
<dbReference type="InterPro" id="IPR001478">
    <property type="entry name" value="PDZ"/>
</dbReference>
<dbReference type="InterPro" id="IPR009003">
    <property type="entry name" value="Peptidase_S1_PA"/>
</dbReference>
<dbReference type="InterPro" id="IPR051201">
    <property type="entry name" value="Chloro_Bact_Ser_Proteases"/>
</dbReference>
<dbReference type="InterPro" id="IPR043504">
    <property type="entry name" value="Peptidase_S1_PA_chymotrypsin"/>
</dbReference>
<dbReference type="PRINTS" id="PR00834">
    <property type="entry name" value="PROTEASES2C"/>
</dbReference>
<dbReference type="Pfam" id="PF13180">
    <property type="entry name" value="PDZ_2"/>
    <property type="match status" value="1"/>
</dbReference>
<proteinExistence type="inferred from homology"/>
<dbReference type="PANTHER" id="PTHR43343">
    <property type="entry name" value="PEPTIDASE S12"/>
    <property type="match status" value="1"/>
</dbReference>
<comment type="similarity">
    <text evidence="1">Belongs to the peptidase S1C family.</text>
</comment>
<dbReference type="EMBL" id="CP045921">
    <property type="protein sequence ID" value="QHN42512.1"/>
    <property type="molecule type" value="Genomic_DNA"/>
</dbReference>
<dbReference type="Gene3D" id="2.40.10.10">
    <property type="entry name" value="Trypsin-like serine proteases"/>
    <property type="match status" value="2"/>
</dbReference>
<sequence>MTTKTSSKSTDTRPKTKAAPQAVAPPPAGKPPRASHSRMGQRVSLVITVFVVALLGGGIGTWTMTHFSNPLRVITHSQNDGNILRSQSEQDISQVVTKVAPSVVSISTNVENSRGQAVGQGAGTGIIVSKDGYVMTNNHVIDGASTVSITTSAGDIYENVKVIGSDPLNDVAFLKISGVNNLAAAELGDSSTLKIGQSVVAIGNSLGEYNNTVTSGIVSGLNRPVTASSGDGNSTESLTGLVQTDAAINPGNSGGPLVNSAGQVVGINTAVASDAQGIGFAIPINATKGVLASVIENGKVERAYIGVRYVDITPAIAKEKNLPVKQGALVSGDNSTEAVVSGGPADKAGIKDGDIITKINNSVVGEEGSITTIIGQYKPGDAVQVTYLRDGKEQATKLTLAKYEGASQTTTQSQSTQQDEEQSIDPRSLFGF</sequence>
<keyword evidence="5" id="KW-1133">Transmembrane helix</keyword>
<evidence type="ECO:0000256" key="2">
    <source>
        <dbReference type="ARBA" id="ARBA00022670"/>
    </source>
</evidence>
<reference evidence="7" key="1">
    <citation type="journal article" date="2021" name="Nat. Microbiol.">
        <title>Cocultivation of an ultrasmall environmental parasitic bacterium with lytic ability against bacteria associated with wastewater foams.</title>
        <authorList>
            <person name="Batinovic S."/>
            <person name="Rose J.J.A."/>
            <person name="Ratcliffe J."/>
            <person name="Seviour R.J."/>
            <person name="Petrovski S."/>
        </authorList>
    </citation>
    <scope>NUCLEOTIDE SEQUENCE</scope>
    <source>
        <strain evidence="7">JR1</strain>
    </source>
</reference>
<dbReference type="SMART" id="SM00228">
    <property type="entry name" value="PDZ"/>
    <property type="match status" value="1"/>
</dbReference>
<evidence type="ECO:0000313" key="8">
    <source>
        <dbReference type="Proteomes" id="UP001059824"/>
    </source>
</evidence>
<keyword evidence="5" id="KW-0812">Transmembrane</keyword>
<evidence type="ECO:0000256" key="3">
    <source>
        <dbReference type="ARBA" id="ARBA00022801"/>
    </source>
</evidence>
<keyword evidence="3" id="KW-0378">Hydrolase</keyword>
<dbReference type="AlphaFoldDB" id="A0A857MLM7"/>
<accession>A0A857MLM7</accession>
<protein>
    <submittedName>
        <fullName evidence="7">PDZ domain-containing protein</fullName>
    </submittedName>
</protein>
<feature type="domain" description="PDZ" evidence="6">
    <location>
        <begin position="303"/>
        <end position="391"/>
    </location>
</feature>
<feature type="compositionally biased region" description="Low complexity" evidence="4">
    <location>
        <begin position="407"/>
        <end position="417"/>
    </location>
</feature>
<dbReference type="GO" id="GO:0006508">
    <property type="term" value="P:proteolysis"/>
    <property type="evidence" value="ECO:0007669"/>
    <property type="project" value="UniProtKB-KW"/>
</dbReference>
<evidence type="ECO:0000256" key="4">
    <source>
        <dbReference type="SAM" id="MobiDB-lite"/>
    </source>
</evidence>
<organism evidence="7 8">
    <name type="scientific">Candidatus Mycosynbacter amalyticus</name>
    <dbReference type="NCBI Taxonomy" id="2665156"/>
    <lineage>
        <taxon>Bacteria</taxon>
        <taxon>Candidatus Saccharimonadota</taxon>
        <taxon>Candidatus Saccharimonadota incertae sedis</taxon>
        <taxon>Candidatus Mycosynbacter</taxon>
    </lineage>
</organism>
<evidence type="ECO:0000256" key="1">
    <source>
        <dbReference type="ARBA" id="ARBA00010541"/>
    </source>
</evidence>